<name>A0A2T0QZX8_9ACTN</name>
<dbReference type="SUPFAM" id="SSF46785">
    <property type="entry name" value="Winged helix' DNA-binding domain"/>
    <property type="match status" value="1"/>
</dbReference>
<gene>
    <name evidence="2" type="ORF">CLV37_111178</name>
</gene>
<dbReference type="GO" id="GO:0003677">
    <property type="term" value="F:DNA binding"/>
    <property type="evidence" value="ECO:0007669"/>
    <property type="project" value="UniProtKB-KW"/>
</dbReference>
<dbReference type="InterPro" id="IPR000835">
    <property type="entry name" value="HTH_MarR-typ"/>
</dbReference>
<dbReference type="InterPro" id="IPR036390">
    <property type="entry name" value="WH_DNA-bd_sf"/>
</dbReference>
<feature type="domain" description="HTH marR-type" evidence="1">
    <location>
        <begin position="10"/>
        <end position="142"/>
    </location>
</feature>
<accession>A0A2T0QZX8</accession>
<dbReference type="RefSeq" id="WP_211298812.1">
    <property type="nucleotide sequence ID" value="NZ_PVZF01000011.1"/>
</dbReference>
<dbReference type="PROSITE" id="PS50995">
    <property type="entry name" value="HTH_MARR_2"/>
    <property type="match status" value="1"/>
</dbReference>
<dbReference type="Gene3D" id="1.10.10.10">
    <property type="entry name" value="Winged helix-like DNA-binding domain superfamily/Winged helix DNA-binding domain"/>
    <property type="match status" value="1"/>
</dbReference>
<protein>
    <submittedName>
        <fullName evidence="2">DNA-binding MarR family transcriptional regulator</fullName>
    </submittedName>
</protein>
<keyword evidence="2" id="KW-0238">DNA-binding</keyword>
<keyword evidence="3" id="KW-1185">Reference proteome</keyword>
<evidence type="ECO:0000313" key="3">
    <source>
        <dbReference type="Proteomes" id="UP000238083"/>
    </source>
</evidence>
<sequence length="159" mass="16746">MPDDTAPGPAADLSVLLGPLRRKVLRRSRELADLPDLPEAQVELLRVLAARGPSTPSQLAGTLHLARSTVSNLLRATGAAGLTERTPAVGDLRGVDVRATRAATSLLTRYDRASATTVASATARLSGREQALLPEVVSVLAHLLAVLEEQDEHERPGAP</sequence>
<dbReference type="AlphaFoldDB" id="A0A2T0QZX8"/>
<dbReference type="InterPro" id="IPR052526">
    <property type="entry name" value="HTH-type_Bedaq_tolerance"/>
</dbReference>
<proteinExistence type="predicted"/>
<dbReference type="PANTHER" id="PTHR39515:SF2">
    <property type="entry name" value="HTH-TYPE TRANSCRIPTIONAL REGULATOR RV0880"/>
    <property type="match status" value="1"/>
</dbReference>
<comment type="caution">
    <text evidence="2">The sequence shown here is derived from an EMBL/GenBank/DDBJ whole genome shotgun (WGS) entry which is preliminary data.</text>
</comment>
<dbReference type="SMART" id="SM00347">
    <property type="entry name" value="HTH_MARR"/>
    <property type="match status" value="1"/>
</dbReference>
<dbReference type="InterPro" id="IPR036388">
    <property type="entry name" value="WH-like_DNA-bd_sf"/>
</dbReference>
<evidence type="ECO:0000313" key="2">
    <source>
        <dbReference type="EMBL" id="PRY12221.1"/>
    </source>
</evidence>
<dbReference type="EMBL" id="PVZF01000011">
    <property type="protein sequence ID" value="PRY12221.1"/>
    <property type="molecule type" value="Genomic_DNA"/>
</dbReference>
<dbReference type="PANTHER" id="PTHR39515">
    <property type="entry name" value="CONSERVED PROTEIN"/>
    <property type="match status" value="1"/>
</dbReference>
<evidence type="ECO:0000259" key="1">
    <source>
        <dbReference type="PROSITE" id="PS50995"/>
    </source>
</evidence>
<organism evidence="2 3">
    <name type="scientific">Kineococcus rhizosphaerae</name>
    <dbReference type="NCBI Taxonomy" id="559628"/>
    <lineage>
        <taxon>Bacteria</taxon>
        <taxon>Bacillati</taxon>
        <taxon>Actinomycetota</taxon>
        <taxon>Actinomycetes</taxon>
        <taxon>Kineosporiales</taxon>
        <taxon>Kineosporiaceae</taxon>
        <taxon>Kineococcus</taxon>
    </lineage>
</organism>
<dbReference type="Proteomes" id="UP000238083">
    <property type="component" value="Unassembled WGS sequence"/>
</dbReference>
<dbReference type="GO" id="GO:0003700">
    <property type="term" value="F:DNA-binding transcription factor activity"/>
    <property type="evidence" value="ECO:0007669"/>
    <property type="project" value="InterPro"/>
</dbReference>
<reference evidence="2 3" key="1">
    <citation type="submission" date="2018-03" db="EMBL/GenBank/DDBJ databases">
        <title>Genomic Encyclopedia of Archaeal and Bacterial Type Strains, Phase II (KMG-II): from individual species to whole genera.</title>
        <authorList>
            <person name="Goeker M."/>
        </authorList>
    </citation>
    <scope>NUCLEOTIDE SEQUENCE [LARGE SCALE GENOMIC DNA]</scope>
    <source>
        <strain evidence="2 3">DSM 19711</strain>
    </source>
</reference>
<dbReference type="Pfam" id="PF01047">
    <property type="entry name" value="MarR"/>
    <property type="match status" value="1"/>
</dbReference>